<feature type="region of interest" description="Disordered" evidence="14">
    <location>
        <begin position="410"/>
        <end position="432"/>
    </location>
</feature>
<dbReference type="PANTHER" id="PTHR33048:SF143">
    <property type="entry name" value="EXTRACELLULAR MEMBRANE PROTEIN CFEM DOMAIN-CONTAINING PROTEIN-RELATED"/>
    <property type="match status" value="1"/>
</dbReference>
<dbReference type="InterPro" id="IPR049326">
    <property type="entry name" value="Rhodopsin_dom_fungi"/>
</dbReference>
<keyword evidence="7 15" id="KW-0812">Transmembrane</keyword>
<evidence type="ECO:0000256" key="14">
    <source>
        <dbReference type="SAM" id="MobiDB-lite"/>
    </source>
</evidence>
<dbReference type="InterPro" id="IPR008427">
    <property type="entry name" value="Extracellular_membr_CFEM_dom"/>
</dbReference>
<feature type="transmembrane region" description="Helical" evidence="15">
    <location>
        <begin position="171"/>
        <end position="196"/>
    </location>
</feature>
<feature type="transmembrane region" description="Helical" evidence="15">
    <location>
        <begin position="292"/>
        <end position="311"/>
    </location>
</feature>
<evidence type="ECO:0000256" key="10">
    <source>
        <dbReference type="ARBA" id="ARBA00023136"/>
    </source>
</evidence>
<evidence type="ECO:0000313" key="19">
    <source>
        <dbReference type="EMBL" id="EUC34478.1"/>
    </source>
</evidence>
<feature type="signal peptide" evidence="16">
    <location>
        <begin position="1"/>
        <end position="17"/>
    </location>
</feature>
<feature type="transmembrane region" description="Helical" evidence="15">
    <location>
        <begin position="331"/>
        <end position="353"/>
    </location>
</feature>
<feature type="domain" description="CFEM" evidence="17">
    <location>
        <begin position="22"/>
        <end position="86"/>
    </location>
</feature>
<evidence type="ECO:0000256" key="6">
    <source>
        <dbReference type="ARBA" id="ARBA00022622"/>
    </source>
</evidence>
<dbReference type="PANTHER" id="PTHR33048">
    <property type="entry name" value="PTH11-LIKE INTEGRAL MEMBRANE PROTEIN (AFU_ORTHOLOGUE AFUA_5G11245)"/>
    <property type="match status" value="1"/>
</dbReference>
<dbReference type="GO" id="GO:0005576">
    <property type="term" value="C:extracellular region"/>
    <property type="evidence" value="ECO:0007669"/>
    <property type="project" value="UniProtKB-SubCell"/>
</dbReference>
<evidence type="ECO:0000256" key="2">
    <source>
        <dbReference type="ARBA" id="ARBA00004589"/>
    </source>
</evidence>
<keyword evidence="6" id="KW-0325">Glycoprotein</keyword>
<evidence type="ECO:0000256" key="15">
    <source>
        <dbReference type="SAM" id="Phobius"/>
    </source>
</evidence>
<dbReference type="HOGENOM" id="CLU_028200_6_2_1"/>
<comment type="subcellular location">
    <subcellularLocation>
        <location evidence="2">Membrane</location>
        <topology evidence="2">Lipid-anchor</topology>
        <topology evidence="2">GPI-anchor</topology>
    </subcellularLocation>
    <subcellularLocation>
        <location evidence="1">Membrane</location>
        <topology evidence="1">Multi-pass membrane protein</topology>
    </subcellularLocation>
    <subcellularLocation>
        <location evidence="3">Secreted</location>
    </subcellularLocation>
</comment>
<keyword evidence="11" id="KW-1015">Disulfide bond</keyword>
<evidence type="ECO:0000256" key="1">
    <source>
        <dbReference type="ARBA" id="ARBA00004141"/>
    </source>
</evidence>
<feature type="transmembrane region" description="Helical" evidence="15">
    <location>
        <begin position="133"/>
        <end position="151"/>
    </location>
</feature>
<evidence type="ECO:0000256" key="16">
    <source>
        <dbReference type="SAM" id="SignalP"/>
    </source>
</evidence>
<feature type="compositionally biased region" description="Polar residues" evidence="14">
    <location>
        <begin position="423"/>
        <end position="432"/>
    </location>
</feature>
<evidence type="ECO:0000256" key="7">
    <source>
        <dbReference type="ARBA" id="ARBA00022692"/>
    </source>
</evidence>
<reference evidence="19 20" key="1">
    <citation type="journal article" date="2013" name="PLoS Genet.">
        <title>Comparative genome structure, secondary metabolite, and effector coding capacity across Cochliobolus pathogens.</title>
        <authorList>
            <person name="Condon B.J."/>
            <person name="Leng Y."/>
            <person name="Wu D."/>
            <person name="Bushley K.E."/>
            <person name="Ohm R.A."/>
            <person name="Otillar R."/>
            <person name="Martin J."/>
            <person name="Schackwitz W."/>
            <person name="Grimwood J."/>
            <person name="MohdZainudin N."/>
            <person name="Xue C."/>
            <person name="Wang R."/>
            <person name="Manning V.A."/>
            <person name="Dhillon B."/>
            <person name="Tu Z.J."/>
            <person name="Steffenson B.J."/>
            <person name="Salamov A."/>
            <person name="Sun H."/>
            <person name="Lowry S."/>
            <person name="LaButti K."/>
            <person name="Han J."/>
            <person name="Copeland A."/>
            <person name="Lindquist E."/>
            <person name="Barry K."/>
            <person name="Schmutz J."/>
            <person name="Baker S.E."/>
            <person name="Ciuffetti L.M."/>
            <person name="Grigoriev I.V."/>
            <person name="Zhong S."/>
            <person name="Turgeon B.G."/>
        </authorList>
    </citation>
    <scope>NUCLEOTIDE SEQUENCE [LARGE SCALE GENOMIC DNA]</scope>
    <source>
        <strain evidence="19 20">26-R-13</strain>
    </source>
</reference>
<evidence type="ECO:0000256" key="11">
    <source>
        <dbReference type="ARBA" id="ARBA00023157"/>
    </source>
</evidence>
<dbReference type="KEGG" id="bze:COCCADRAFT_93244"/>
<protein>
    <submittedName>
        <fullName evidence="19">Uncharacterized protein</fullName>
    </submittedName>
</protein>
<keyword evidence="20" id="KW-1185">Reference proteome</keyword>
<keyword evidence="5" id="KW-0964">Secreted</keyword>
<dbReference type="InterPro" id="IPR052337">
    <property type="entry name" value="SAT4-like"/>
</dbReference>
<keyword evidence="8 16" id="KW-0732">Signal</keyword>
<evidence type="ECO:0000256" key="12">
    <source>
        <dbReference type="ARBA" id="ARBA00023288"/>
    </source>
</evidence>
<comment type="similarity">
    <text evidence="4">Belongs to the RBT5 family.</text>
</comment>
<keyword evidence="12" id="KW-0449">Lipoprotein</keyword>
<feature type="transmembrane region" description="Helical" evidence="15">
    <location>
        <begin position="98"/>
        <end position="121"/>
    </location>
</feature>
<feature type="transmembrane region" description="Helical" evidence="15">
    <location>
        <begin position="258"/>
        <end position="280"/>
    </location>
</feature>
<dbReference type="eggNOG" id="ENOG502SKG6">
    <property type="taxonomic scope" value="Eukaryota"/>
</dbReference>
<keyword evidence="6" id="KW-0336">GPI-anchor</keyword>
<feature type="transmembrane region" description="Helical" evidence="15">
    <location>
        <begin position="208"/>
        <end position="238"/>
    </location>
</feature>
<dbReference type="Pfam" id="PF05730">
    <property type="entry name" value="CFEM"/>
    <property type="match status" value="1"/>
</dbReference>
<evidence type="ECO:0000256" key="3">
    <source>
        <dbReference type="ARBA" id="ARBA00004613"/>
    </source>
</evidence>
<evidence type="ECO:0000256" key="9">
    <source>
        <dbReference type="ARBA" id="ARBA00022989"/>
    </source>
</evidence>
<feature type="domain" description="Rhodopsin" evidence="18">
    <location>
        <begin position="114"/>
        <end position="351"/>
    </location>
</feature>
<dbReference type="Pfam" id="PF20684">
    <property type="entry name" value="Fung_rhodopsin"/>
    <property type="match status" value="1"/>
</dbReference>
<keyword evidence="10 15" id="KW-0472">Membrane</keyword>
<organism evidence="19 20">
    <name type="scientific">Cochliobolus carbonum (strain 26-R-13)</name>
    <name type="common">Maize leaf spot fungus</name>
    <name type="synonym">Bipolaris zeicola</name>
    <dbReference type="NCBI Taxonomy" id="930089"/>
    <lineage>
        <taxon>Eukaryota</taxon>
        <taxon>Fungi</taxon>
        <taxon>Dikarya</taxon>
        <taxon>Ascomycota</taxon>
        <taxon>Pezizomycotina</taxon>
        <taxon>Dothideomycetes</taxon>
        <taxon>Pleosporomycetidae</taxon>
        <taxon>Pleosporales</taxon>
        <taxon>Pleosporineae</taxon>
        <taxon>Pleosporaceae</taxon>
        <taxon>Bipolaris</taxon>
    </lineage>
</organism>
<proteinExistence type="inferred from homology"/>
<dbReference type="AlphaFoldDB" id="W6Y972"/>
<dbReference type="Proteomes" id="UP000053841">
    <property type="component" value="Unassembled WGS sequence"/>
</dbReference>
<dbReference type="EMBL" id="KI964590">
    <property type="protein sequence ID" value="EUC34478.1"/>
    <property type="molecule type" value="Genomic_DNA"/>
</dbReference>
<comment type="similarity">
    <text evidence="13">Belongs to the SAT4 family.</text>
</comment>
<dbReference type="OrthoDB" id="2496787at2759"/>
<evidence type="ECO:0000259" key="17">
    <source>
        <dbReference type="Pfam" id="PF05730"/>
    </source>
</evidence>
<evidence type="ECO:0000256" key="8">
    <source>
        <dbReference type="ARBA" id="ARBA00022729"/>
    </source>
</evidence>
<feature type="chain" id="PRO_5004885435" evidence="16">
    <location>
        <begin position="18"/>
        <end position="432"/>
    </location>
</feature>
<evidence type="ECO:0000313" key="20">
    <source>
        <dbReference type="Proteomes" id="UP000053841"/>
    </source>
</evidence>
<evidence type="ECO:0000256" key="5">
    <source>
        <dbReference type="ARBA" id="ARBA00022525"/>
    </source>
</evidence>
<evidence type="ECO:0000256" key="13">
    <source>
        <dbReference type="ARBA" id="ARBA00038359"/>
    </source>
</evidence>
<dbReference type="GeneID" id="19153536"/>
<dbReference type="GO" id="GO:0098552">
    <property type="term" value="C:side of membrane"/>
    <property type="evidence" value="ECO:0007669"/>
    <property type="project" value="UniProtKB-KW"/>
</dbReference>
<sequence length="432" mass="48353">MLCFLFVFRVAVTPVWGQHDQLATLPVCAQTCIASSFANSICDPLKDMSCRCNNRTQQLIAIDCFSTSCTARETLTTLNVTTVMCDVPIRDRSGQYRIVNTVLFTLSTVAILGRFYSHYALGRLQLLDDGNMALILVINTLMFTLTTIMSLSGLGQDMWKVSFKDIRLTMLSFWISVPFYGIEFGLGKIAFGLFYLRIFNDRHFRKLVWFAIVFTLLYTTAFAFLGIFICSPVSYFWWQWDLGGEHKGKCLNNNTIGFVTASFSIFTDLIMLGLPIPQIWALHLSTKKKVGVLFMFSIGFLVTLVSIIRLHALVNFAKSTNITYDFLDTQLWSMIELYVGIICVCMPSLKLGLQFFCSKILRSVVSTSRYTGSGRTGGNIAIHKSVQVTIGSYPTKPRLEEQGSTAKLVETVGDANSTKKQEGSQGETHSVT</sequence>
<accession>W6Y972</accession>
<gene>
    <name evidence="19" type="ORF">COCCADRAFT_93244</name>
</gene>
<evidence type="ECO:0000259" key="18">
    <source>
        <dbReference type="Pfam" id="PF20684"/>
    </source>
</evidence>
<evidence type="ECO:0000256" key="4">
    <source>
        <dbReference type="ARBA" id="ARBA00010031"/>
    </source>
</evidence>
<name>W6Y972_COCC2</name>
<keyword evidence="9 15" id="KW-1133">Transmembrane helix</keyword>
<dbReference type="RefSeq" id="XP_007711184.1">
    <property type="nucleotide sequence ID" value="XM_007712994.1"/>
</dbReference>